<dbReference type="Proteomes" id="UP000198551">
    <property type="component" value="Unassembled WGS sequence"/>
</dbReference>
<protein>
    <submittedName>
        <fullName evidence="10">L-asparagine oxygenase</fullName>
    </submittedName>
</protein>
<dbReference type="GO" id="GO:0016491">
    <property type="term" value="F:oxidoreductase activity"/>
    <property type="evidence" value="ECO:0007669"/>
    <property type="project" value="UniProtKB-KW"/>
</dbReference>
<keyword evidence="6" id="KW-0045">Antibiotic biosynthesis</keyword>
<dbReference type="PANTHER" id="PTHR10696:SF56">
    <property type="entry name" value="TAUD_TFDA-LIKE DOMAIN-CONTAINING PROTEIN"/>
    <property type="match status" value="1"/>
</dbReference>
<evidence type="ECO:0000256" key="3">
    <source>
        <dbReference type="ARBA" id="ARBA00022723"/>
    </source>
</evidence>
<feature type="domain" description="TauD/TfdA-like" evidence="9">
    <location>
        <begin position="115"/>
        <end position="306"/>
    </location>
</feature>
<dbReference type="Gene3D" id="3.60.130.10">
    <property type="entry name" value="Clavaminate synthase-like"/>
    <property type="match status" value="1"/>
</dbReference>
<keyword evidence="5 8" id="KW-0408">Iron</keyword>
<evidence type="ECO:0000313" key="11">
    <source>
        <dbReference type="Proteomes" id="UP000198551"/>
    </source>
</evidence>
<feature type="binding site" evidence="8">
    <location>
        <position position="158"/>
    </location>
    <ligand>
        <name>Fe cation</name>
        <dbReference type="ChEBI" id="CHEBI:24875"/>
    </ligand>
</feature>
<dbReference type="InterPro" id="IPR014503">
    <property type="entry name" value="Clavaminate_syn-like"/>
</dbReference>
<evidence type="ECO:0000256" key="1">
    <source>
        <dbReference type="ARBA" id="ARBA00001954"/>
    </source>
</evidence>
<keyword evidence="4" id="KW-0560">Oxidoreductase</keyword>
<dbReference type="AlphaFoldDB" id="A0A1C5AJ46"/>
<evidence type="ECO:0000256" key="5">
    <source>
        <dbReference type="ARBA" id="ARBA00023004"/>
    </source>
</evidence>
<sequence length="327" mass="35576">MTVVRKRAFIGHQSLTLSSAERASVEALAVGLTQAPPNLVDDVDWLAEARTASCRLPARLMEAVRRFRHDPGAHGVLTIVNLPVGAGALPPTPSVPNSVERRATVASGTAMVLGHLLGEVIAYRSEKRGALVQDVVPVQELQLTQSNGGTVPLEFHTENAFHPNRPDFVGLLCLRVPGEEPVATRVASIRRGLALLNETDRAVLHESRFRTEAPPSFQSAGHSDPHSVLTGAAEDPDIRVDFHATTALDDRAATALARLREALLEVCVDLQLQPGEMAVLDNRLVVHGRSAYTPRFDGNDRWLHRIFVHLDPRRSRSRRLGGGPILD</sequence>
<reference evidence="11" key="1">
    <citation type="submission" date="2016-06" db="EMBL/GenBank/DDBJ databases">
        <authorList>
            <person name="Varghese N."/>
        </authorList>
    </citation>
    <scope>NUCLEOTIDE SEQUENCE [LARGE SCALE GENOMIC DNA]</scope>
    <source>
        <strain evidence="11">DSM 45555</strain>
    </source>
</reference>
<comment type="similarity">
    <text evidence="2">Belongs to the clavaminate synthase family.</text>
</comment>
<feature type="binding site" evidence="8">
    <location>
        <position position="287"/>
    </location>
    <ligand>
        <name>Fe cation</name>
        <dbReference type="ChEBI" id="CHEBI:24875"/>
    </ligand>
</feature>
<accession>A0A1C5AJ46</accession>
<dbReference type="GO" id="GO:0005506">
    <property type="term" value="F:iron ion binding"/>
    <property type="evidence" value="ECO:0007669"/>
    <property type="project" value="InterPro"/>
</dbReference>
<dbReference type="InterPro" id="IPR050411">
    <property type="entry name" value="AlphaKG_dependent_hydroxylases"/>
</dbReference>
<dbReference type="GO" id="GO:0017000">
    <property type="term" value="P:antibiotic biosynthetic process"/>
    <property type="evidence" value="ECO:0007669"/>
    <property type="project" value="UniProtKB-KW"/>
</dbReference>
<proteinExistence type="inferred from homology"/>
<keyword evidence="3 8" id="KW-0479">Metal-binding</keyword>
<evidence type="ECO:0000256" key="8">
    <source>
        <dbReference type="PIRSR" id="PIRSR019543-2"/>
    </source>
</evidence>
<evidence type="ECO:0000259" key="9">
    <source>
        <dbReference type="Pfam" id="PF02668"/>
    </source>
</evidence>
<comment type="cofactor">
    <cofactor evidence="1">
        <name>Fe(2+)</name>
        <dbReference type="ChEBI" id="CHEBI:29033"/>
    </cofactor>
</comment>
<gene>
    <name evidence="10" type="ORF">GA0070215_13220</name>
</gene>
<evidence type="ECO:0000256" key="7">
    <source>
        <dbReference type="PIRSR" id="PIRSR019543-1"/>
    </source>
</evidence>
<name>A0A1C5AJ46_9ACTN</name>
<dbReference type="EMBL" id="FMCV01000032">
    <property type="protein sequence ID" value="SCF45044.1"/>
    <property type="molecule type" value="Genomic_DNA"/>
</dbReference>
<dbReference type="RefSeq" id="WP_081636048.1">
    <property type="nucleotide sequence ID" value="NZ_FMCV01000032.1"/>
</dbReference>
<dbReference type="PIRSF" id="PIRSF019543">
    <property type="entry name" value="Clavaminate_syn"/>
    <property type="match status" value="1"/>
</dbReference>
<feature type="binding site" evidence="8">
    <location>
        <position position="156"/>
    </location>
    <ligand>
        <name>Fe cation</name>
        <dbReference type="ChEBI" id="CHEBI:24875"/>
    </ligand>
</feature>
<dbReference type="PANTHER" id="PTHR10696">
    <property type="entry name" value="GAMMA-BUTYROBETAINE HYDROXYLASE-RELATED"/>
    <property type="match status" value="1"/>
</dbReference>
<feature type="binding site" evidence="7">
    <location>
        <position position="184"/>
    </location>
    <ligand>
        <name>2-oxoglutarate</name>
        <dbReference type="ChEBI" id="CHEBI:16810"/>
    </ligand>
</feature>
<evidence type="ECO:0000313" key="10">
    <source>
        <dbReference type="EMBL" id="SCF45044.1"/>
    </source>
</evidence>
<evidence type="ECO:0000256" key="2">
    <source>
        <dbReference type="ARBA" id="ARBA00008425"/>
    </source>
</evidence>
<dbReference type="InterPro" id="IPR042098">
    <property type="entry name" value="TauD-like_sf"/>
</dbReference>
<dbReference type="InterPro" id="IPR003819">
    <property type="entry name" value="TauD/TfdA-like"/>
</dbReference>
<evidence type="ECO:0000256" key="4">
    <source>
        <dbReference type="ARBA" id="ARBA00023002"/>
    </source>
</evidence>
<keyword evidence="11" id="KW-1185">Reference proteome</keyword>
<dbReference type="SUPFAM" id="SSF51197">
    <property type="entry name" value="Clavaminate synthase-like"/>
    <property type="match status" value="1"/>
</dbReference>
<organism evidence="10 11">
    <name type="scientific">Micromonospora marina</name>
    <dbReference type="NCBI Taxonomy" id="307120"/>
    <lineage>
        <taxon>Bacteria</taxon>
        <taxon>Bacillati</taxon>
        <taxon>Actinomycetota</taxon>
        <taxon>Actinomycetes</taxon>
        <taxon>Micromonosporales</taxon>
        <taxon>Micromonosporaceae</taxon>
        <taxon>Micromonospora</taxon>
    </lineage>
</organism>
<evidence type="ECO:0000256" key="6">
    <source>
        <dbReference type="ARBA" id="ARBA00023194"/>
    </source>
</evidence>
<dbReference type="Pfam" id="PF02668">
    <property type="entry name" value="TauD"/>
    <property type="match status" value="1"/>
</dbReference>
<feature type="binding site" evidence="7">
    <location>
        <position position="301"/>
    </location>
    <ligand>
        <name>2-oxoglutarate</name>
        <dbReference type="ChEBI" id="CHEBI:16810"/>
    </ligand>
</feature>
<feature type="binding site" evidence="7">
    <location>
        <position position="305"/>
    </location>
    <ligand>
        <name>2-oxoglutarate</name>
        <dbReference type="ChEBI" id="CHEBI:16810"/>
    </ligand>
</feature>